<feature type="non-terminal residue" evidence="2">
    <location>
        <position position="114"/>
    </location>
</feature>
<accession>A0A430R442</accession>
<evidence type="ECO:0000259" key="1">
    <source>
        <dbReference type="Pfam" id="PF14104"/>
    </source>
</evidence>
<dbReference type="PANTHER" id="PTHR34614:SF2">
    <property type="entry name" value="TRANSPOSASE IS4-LIKE DOMAIN-CONTAINING PROTEIN"/>
    <property type="match status" value="1"/>
</dbReference>
<dbReference type="PANTHER" id="PTHR34614">
    <property type="match status" value="1"/>
</dbReference>
<dbReference type="RefSeq" id="WP_126190884.1">
    <property type="nucleotide sequence ID" value="NZ_PELR01000288.1"/>
</dbReference>
<comment type="caution">
    <text evidence="2">The sequence shown here is derived from an EMBL/GenBank/DDBJ whole genome shotgun (WGS) entry which is preliminary data.</text>
</comment>
<organism evidence="2 3">
    <name type="scientific">Thermus scotoductus</name>
    <dbReference type="NCBI Taxonomy" id="37636"/>
    <lineage>
        <taxon>Bacteria</taxon>
        <taxon>Thermotogati</taxon>
        <taxon>Deinococcota</taxon>
        <taxon>Deinococci</taxon>
        <taxon>Thermales</taxon>
        <taxon>Thermaceae</taxon>
        <taxon>Thermus</taxon>
    </lineage>
</organism>
<gene>
    <name evidence="2" type="ORF">CSW45_08510</name>
</gene>
<feature type="domain" description="DUF4277" evidence="1">
    <location>
        <begin position="2"/>
        <end position="108"/>
    </location>
</feature>
<dbReference type="Pfam" id="PF14104">
    <property type="entry name" value="DUF4277"/>
    <property type="match status" value="1"/>
</dbReference>
<protein>
    <submittedName>
        <fullName evidence="2">IS1634 family transposase</fullName>
    </submittedName>
</protein>
<name>A0A430R442_THESC</name>
<sequence length="114" mass="12453">MQVYDLGDLGLVASIVDRIGLVPLVDERVGTRPGEKVSTGVALKAAILNALGFVTSPLYLFGHYWEGKPTEWLLAEGITPELRNDDRMGRMLDSLYQAGVTEHFLQVAKITPLG</sequence>
<dbReference type="Proteomes" id="UP000286910">
    <property type="component" value="Unassembled WGS sequence"/>
</dbReference>
<reference evidence="2 3" key="1">
    <citation type="journal article" date="2019" name="Extremophiles">
        <title>Biogeography of thermophiles and predominance of Thermus scotoductus in domestic water heaters.</title>
        <authorList>
            <person name="Wilpiszeski R.L."/>
            <person name="Zhang Z."/>
            <person name="House C.H."/>
        </authorList>
    </citation>
    <scope>NUCLEOTIDE SEQUENCE [LARGE SCALE GENOMIC DNA]</scope>
    <source>
        <strain evidence="2 3">32_S32</strain>
    </source>
</reference>
<dbReference type="InterPro" id="IPR025457">
    <property type="entry name" value="DUF4277"/>
</dbReference>
<proteinExistence type="predicted"/>
<evidence type="ECO:0000313" key="2">
    <source>
        <dbReference type="EMBL" id="RTH02166.1"/>
    </source>
</evidence>
<dbReference type="EMBL" id="PELR01000288">
    <property type="protein sequence ID" value="RTH02166.1"/>
    <property type="molecule type" value="Genomic_DNA"/>
</dbReference>
<evidence type="ECO:0000313" key="3">
    <source>
        <dbReference type="Proteomes" id="UP000286910"/>
    </source>
</evidence>
<dbReference type="AlphaFoldDB" id="A0A430R442"/>